<keyword evidence="11" id="KW-1185">Reference proteome</keyword>
<dbReference type="PANTHER" id="PTHR23502">
    <property type="entry name" value="MAJOR FACILITATOR SUPERFAMILY"/>
    <property type="match status" value="1"/>
</dbReference>
<feature type="transmembrane region" description="Helical" evidence="8">
    <location>
        <begin position="341"/>
        <end position="361"/>
    </location>
</feature>
<feature type="transmembrane region" description="Helical" evidence="8">
    <location>
        <begin position="139"/>
        <end position="159"/>
    </location>
</feature>
<evidence type="ECO:0000256" key="5">
    <source>
        <dbReference type="ARBA" id="ARBA00022692"/>
    </source>
</evidence>
<keyword evidence="6 8" id="KW-1133">Transmembrane helix</keyword>
<evidence type="ECO:0000256" key="4">
    <source>
        <dbReference type="ARBA" id="ARBA00022475"/>
    </source>
</evidence>
<feature type="transmembrane region" description="Helical" evidence="8">
    <location>
        <begin position="77"/>
        <end position="98"/>
    </location>
</feature>
<feature type="transmembrane region" description="Helical" evidence="8">
    <location>
        <begin position="12"/>
        <end position="33"/>
    </location>
</feature>
<protein>
    <recommendedName>
        <fullName evidence="8">Bcr/CflA family efflux transporter</fullName>
    </recommendedName>
</protein>
<dbReference type="InterPro" id="IPR004812">
    <property type="entry name" value="Efflux_drug-R_Bcr/CmlA"/>
</dbReference>
<feature type="transmembrane region" description="Helical" evidence="8">
    <location>
        <begin position="45"/>
        <end position="65"/>
    </location>
</feature>
<evidence type="ECO:0000256" key="6">
    <source>
        <dbReference type="ARBA" id="ARBA00022989"/>
    </source>
</evidence>
<accession>A0ABT8BZ18</accession>
<organism evidence="10 11">
    <name type="scientific">Vibrio ostreicida</name>
    <dbReference type="NCBI Taxonomy" id="526588"/>
    <lineage>
        <taxon>Bacteria</taxon>
        <taxon>Pseudomonadati</taxon>
        <taxon>Pseudomonadota</taxon>
        <taxon>Gammaproteobacteria</taxon>
        <taxon>Vibrionales</taxon>
        <taxon>Vibrionaceae</taxon>
        <taxon>Vibrio</taxon>
    </lineage>
</organism>
<comment type="subcellular location">
    <subcellularLocation>
        <location evidence="8">Cell inner membrane</location>
        <topology evidence="8">Multi-pass membrane protein</topology>
    </subcellularLocation>
    <subcellularLocation>
        <location evidence="1">Cell membrane</location>
        <topology evidence="1">Multi-pass membrane protein</topology>
    </subcellularLocation>
</comment>
<proteinExistence type="inferred from homology"/>
<feature type="transmembrane region" description="Helical" evidence="8">
    <location>
        <begin position="281"/>
        <end position="300"/>
    </location>
</feature>
<dbReference type="SUPFAM" id="SSF103473">
    <property type="entry name" value="MFS general substrate transporter"/>
    <property type="match status" value="1"/>
</dbReference>
<evidence type="ECO:0000256" key="8">
    <source>
        <dbReference type="RuleBase" id="RU365088"/>
    </source>
</evidence>
<dbReference type="RefSeq" id="WP_254868781.1">
    <property type="nucleotide sequence ID" value="NZ_JABEYA020000004.1"/>
</dbReference>
<dbReference type="InterPro" id="IPR011701">
    <property type="entry name" value="MFS"/>
</dbReference>
<gene>
    <name evidence="10" type="ORF">QWZ16_20985</name>
</gene>
<comment type="caution">
    <text evidence="10">The sequence shown here is derived from an EMBL/GenBank/DDBJ whole genome shotgun (WGS) entry which is preliminary data.</text>
</comment>
<dbReference type="PROSITE" id="PS50850">
    <property type="entry name" value="MFS"/>
    <property type="match status" value="1"/>
</dbReference>
<evidence type="ECO:0000256" key="2">
    <source>
        <dbReference type="ARBA" id="ARBA00006236"/>
    </source>
</evidence>
<feature type="transmembrane region" description="Helical" evidence="8">
    <location>
        <begin position="306"/>
        <end position="329"/>
    </location>
</feature>
<dbReference type="EMBL" id="JAUFQC010000027">
    <property type="protein sequence ID" value="MDN3612072.1"/>
    <property type="molecule type" value="Genomic_DNA"/>
</dbReference>
<keyword evidence="3 8" id="KW-0813">Transport</keyword>
<keyword evidence="4" id="KW-1003">Cell membrane</keyword>
<feature type="transmembrane region" description="Helical" evidence="8">
    <location>
        <begin position="206"/>
        <end position="232"/>
    </location>
</feature>
<keyword evidence="7 8" id="KW-0472">Membrane</keyword>
<keyword evidence="5 8" id="KW-0812">Transmembrane</keyword>
<evidence type="ECO:0000313" key="11">
    <source>
        <dbReference type="Proteomes" id="UP001238540"/>
    </source>
</evidence>
<feature type="transmembrane region" description="Helical" evidence="8">
    <location>
        <begin position="110"/>
        <end position="127"/>
    </location>
</feature>
<sequence>MFPISHHGKWFRFLMIFVFVAAAVETDIYLPTFPDILNDMDTNAVMVQRILSFNFIGICIGSLLYGPMSDHFGRKPVLMFGFTLFLISSLGCTLAGTIEQLLAFRLVQGFGSSACMIIGAAMVFDLFEEEAAAKLVADLNTLVVSLMAFAPLIGGWINIKMGYQANFIFIAALVAMSAFTCGIFLPESLPPARRKRFAGKRVMSEYTTVMCSATFWYNTLVTSLILAAYMVYVSSMSLLYVEQLHVEKEHFPYYQIATLGTFVVVSLNNGRLIDMIGMDKLKNIGLGVVFMATALFFLVPETALSSPLWLTGIMCLFSVGAGLSIGLFFSKSMQVFPDLTGVAASLVTAIRLIIVAVAIDLASNFYDGRPESLVQAVASVVVLLLATTLAYYAYRATQPAIDDITPL</sequence>
<dbReference type="Gene3D" id="1.20.1720.10">
    <property type="entry name" value="Multidrug resistance protein D"/>
    <property type="match status" value="1"/>
</dbReference>
<dbReference type="InterPro" id="IPR020846">
    <property type="entry name" value="MFS_dom"/>
</dbReference>
<evidence type="ECO:0000313" key="10">
    <source>
        <dbReference type="EMBL" id="MDN3612072.1"/>
    </source>
</evidence>
<feature type="transmembrane region" description="Helical" evidence="8">
    <location>
        <begin position="165"/>
        <end position="185"/>
    </location>
</feature>
<dbReference type="InterPro" id="IPR036259">
    <property type="entry name" value="MFS_trans_sf"/>
</dbReference>
<keyword evidence="8" id="KW-0997">Cell inner membrane</keyword>
<evidence type="ECO:0000256" key="7">
    <source>
        <dbReference type="ARBA" id="ARBA00023136"/>
    </source>
</evidence>
<dbReference type="Pfam" id="PF07690">
    <property type="entry name" value="MFS_1"/>
    <property type="match status" value="1"/>
</dbReference>
<reference evidence="11" key="1">
    <citation type="journal article" date="2019" name="Int. J. Syst. Evol. Microbiol.">
        <title>The Global Catalogue of Microorganisms (GCM) 10K type strain sequencing project: providing services to taxonomists for standard genome sequencing and annotation.</title>
        <authorList>
            <consortium name="The Broad Institute Genomics Platform"/>
            <consortium name="The Broad Institute Genome Sequencing Center for Infectious Disease"/>
            <person name="Wu L."/>
            <person name="Ma J."/>
        </authorList>
    </citation>
    <scope>NUCLEOTIDE SEQUENCE [LARGE SCALE GENOMIC DNA]</scope>
    <source>
        <strain evidence="11">CECT 7398</strain>
    </source>
</reference>
<comment type="similarity">
    <text evidence="2 8">Belongs to the major facilitator superfamily. Bcr/CmlA family.</text>
</comment>
<feature type="domain" description="Major facilitator superfamily (MFS) profile" evidence="9">
    <location>
        <begin position="11"/>
        <end position="398"/>
    </location>
</feature>
<name>A0ABT8BZ18_9VIBR</name>
<feature type="transmembrane region" description="Helical" evidence="8">
    <location>
        <begin position="252"/>
        <end position="269"/>
    </location>
</feature>
<dbReference type="NCBIfam" id="TIGR00710">
    <property type="entry name" value="efflux_Bcr_CflA"/>
    <property type="match status" value="1"/>
</dbReference>
<dbReference type="PANTHER" id="PTHR23502:SF132">
    <property type="entry name" value="POLYAMINE TRANSPORTER 2-RELATED"/>
    <property type="match status" value="1"/>
</dbReference>
<evidence type="ECO:0000256" key="1">
    <source>
        <dbReference type="ARBA" id="ARBA00004651"/>
    </source>
</evidence>
<evidence type="ECO:0000256" key="3">
    <source>
        <dbReference type="ARBA" id="ARBA00022448"/>
    </source>
</evidence>
<feature type="transmembrane region" description="Helical" evidence="8">
    <location>
        <begin position="373"/>
        <end position="394"/>
    </location>
</feature>
<dbReference type="CDD" id="cd17320">
    <property type="entry name" value="MFS_MdfA_MDR_like"/>
    <property type="match status" value="1"/>
</dbReference>
<dbReference type="Proteomes" id="UP001238540">
    <property type="component" value="Unassembled WGS sequence"/>
</dbReference>
<evidence type="ECO:0000259" key="9">
    <source>
        <dbReference type="PROSITE" id="PS50850"/>
    </source>
</evidence>